<reference evidence="2 3" key="1">
    <citation type="submission" date="2017-02" db="EMBL/GenBank/DDBJ databases">
        <authorList>
            <person name="Peterson S.W."/>
        </authorList>
    </citation>
    <scope>NUCLEOTIDE SEQUENCE [LARGE SCALE GENOMIC DNA]</scope>
    <source>
        <strain evidence="2 3">DSM 22323</strain>
    </source>
</reference>
<keyword evidence="1" id="KW-0732">Signal</keyword>
<proteinExistence type="predicted"/>
<protein>
    <submittedName>
        <fullName evidence="2">Uncharacterized protein</fullName>
    </submittedName>
</protein>
<dbReference type="STRING" id="619805.SAMN05660477_01242"/>
<evidence type="ECO:0000313" key="3">
    <source>
        <dbReference type="Proteomes" id="UP000191112"/>
    </source>
</evidence>
<gene>
    <name evidence="2" type="ORF">SAMN05660477_01242</name>
</gene>
<feature type="chain" id="PRO_5012617369" evidence="1">
    <location>
        <begin position="23"/>
        <end position="98"/>
    </location>
</feature>
<dbReference type="Proteomes" id="UP000191112">
    <property type="component" value="Unassembled WGS sequence"/>
</dbReference>
<evidence type="ECO:0000313" key="2">
    <source>
        <dbReference type="EMBL" id="SKB81049.1"/>
    </source>
</evidence>
<evidence type="ECO:0000256" key="1">
    <source>
        <dbReference type="SAM" id="SignalP"/>
    </source>
</evidence>
<dbReference type="RefSeq" id="WP_079666506.1">
    <property type="nucleotide sequence ID" value="NZ_FUYZ01000003.1"/>
</dbReference>
<dbReference type="AlphaFoldDB" id="A0A1T5EB53"/>
<organism evidence="2 3">
    <name type="scientific">Soonwooa buanensis</name>
    <dbReference type="NCBI Taxonomy" id="619805"/>
    <lineage>
        <taxon>Bacteria</taxon>
        <taxon>Pseudomonadati</taxon>
        <taxon>Bacteroidota</taxon>
        <taxon>Flavobacteriia</taxon>
        <taxon>Flavobacteriales</taxon>
        <taxon>Weeksellaceae</taxon>
        <taxon>Chryseobacterium group</taxon>
        <taxon>Soonwooa</taxon>
    </lineage>
</organism>
<name>A0A1T5EB53_9FLAO</name>
<feature type="signal peptide" evidence="1">
    <location>
        <begin position="1"/>
        <end position="22"/>
    </location>
</feature>
<dbReference type="EMBL" id="FUYZ01000003">
    <property type="protein sequence ID" value="SKB81049.1"/>
    <property type="molecule type" value="Genomic_DNA"/>
</dbReference>
<keyword evidence="3" id="KW-1185">Reference proteome</keyword>
<accession>A0A1T5EB53</accession>
<sequence>MKYLSILVLAIFMNFTALPSVAAVFGWDLPTTNVSIAEEEVKTSTSSFNEKVTPNPLSIHDFIKFFESDLGKKSFTLIDDNASISPYIPIFSPPPNQI</sequence>
<dbReference type="OrthoDB" id="1449621at2"/>